<dbReference type="InterPro" id="IPR002123">
    <property type="entry name" value="Plipid/glycerol_acylTrfase"/>
</dbReference>
<keyword evidence="4" id="KW-0444">Lipid biosynthesis</keyword>
<name>A0A4Y9AFP7_9BACI</name>
<dbReference type="GO" id="GO:0003841">
    <property type="term" value="F:1-acylglycerol-3-phosphate O-acyltransferase activity"/>
    <property type="evidence" value="ECO:0007669"/>
    <property type="project" value="UniProtKB-UniRule"/>
</dbReference>
<dbReference type="NCBIfam" id="TIGR00530">
    <property type="entry name" value="AGP_acyltrn"/>
    <property type="match status" value="1"/>
</dbReference>
<dbReference type="RefSeq" id="WP_135109055.1">
    <property type="nucleotide sequence ID" value="NZ_SRHY01000004.1"/>
</dbReference>
<dbReference type="EC" id="2.3.1.51" evidence="4"/>
<evidence type="ECO:0000256" key="5">
    <source>
        <dbReference type="SAM" id="Coils"/>
    </source>
</evidence>
<dbReference type="OrthoDB" id="9803035at2"/>
<dbReference type="Pfam" id="PF01553">
    <property type="entry name" value="Acyltransferase"/>
    <property type="match status" value="1"/>
</dbReference>
<comment type="similarity">
    <text evidence="1 4">Belongs to the 1-acyl-sn-glycerol-3-phosphate acyltransferase family.</text>
</comment>
<keyword evidence="4" id="KW-1208">Phospholipid metabolism</keyword>
<dbReference type="GO" id="GO:0006654">
    <property type="term" value="P:phosphatidic acid biosynthetic process"/>
    <property type="evidence" value="ECO:0007669"/>
    <property type="project" value="TreeGrafter"/>
</dbReference>
<keyword evidence="8" id="KW-1185">Reference proteome</keyword>
<accession>A0A4Y9AFP7</accession>
<evidence type="ECO:0000313" key="8">
    <source>
        <dbReference type="Proteomes" id="UP000298484"/>
    </source>
</evidence>
<dbReference type="CDD" id="cd07989">
    <property type="entry name" value="LPLAT_AGPAT-like"/>
    <property type="match status" value="1"/>
</dbReference>
<comment type="catalytic activity">
    <reaction evidence="4">
        <text>a 1-acyl-sn-glycero-3-phosphate + an acyl-CoA = a 1,2-diacyl-sn-glycero-3-phosphate + CoA</text>
        <dbReference type="Rhea" id="RHEA:19709"/>
        <dbReference type="ChEBI" id="CHEBI:57287"/>
        <dbReference type="ChEBI" id="CHEBI:57970"/>
        <dbReference type="ChEBI" id="CHEBI:58342"/>
        <dbReference type="ChEBI" id="CHEBI:58608"/>
        <dbReference type="EC" id="2.3.1.51"/>
    </reaction>
</comment>
<keyword evidence="5" id="KW-0175">Coiled coil</keyword>
<dbReference type="EMBL" id="SRHY01000004">
    <property type="protein sequence ID" value="TFJ93800.1"/>
    <property type="molecule type" value="Genomic_DNA"/>
</dbReference>
<dbReference type="InterPro" id="IPR004552">
    <property type="entry name" value="AGP_acyltrans"/>
</dbReference>
<keyword evidence="2 4" id="KW-0808">Transferase</keyword>
<evidence type="ECO:0000313" key="7">
    <source>
        <dbReference type="EMBL" id="TFJ93800.1"/>
    </source>
</evidence>
<dbReference type="SMART" id="SM00563">
    <property type="entry name" value="PlsC"/>
    <property type="match status" value="1"/>
</dbReference>
<dbReference type="PANTHER" id="PTHR10434">
    <property type="entry name" value="1-ACYL-SN-GLYCEROL-3-PHOSPHATE ACYLTRANSFERASE"/>
    <property type="match status" value="1"/>
</dbReference>
<dbReference type="PANTHER" id="PTHR10434:SF11">
    <property type="entry name" value="1-ACYL-SN-GLYCEROL-3-PHOSPHATE ACYLTRANSFERASE"/>
    <property type="match status" value="1"/>
</dbReference>
<dbReference type="GO" id="GO:0016020">
    <property type="term" value="C:membrane"/>
    <property type="evidence" value="ECO:0007669"/>
    <property type="project" value="InterPro"/>
</dbReference>
<keyword evidence="3 4" id="KW-0012">Acyltransferase</keyword>
<feature type="coiled-coil region" evidence="5">
    <location>
        <begin position="164"/>
        <end position="191"/>
    </location>
</feature>
<keyword evidence="4" id="KW-0594">Phospholipid biosynthesis</keyword>
<feature type="domain" description="Phospholipid/glycerol acyltransferase" evidence="6">
    <location>
        <begin position="35"/>
        <end position="147"/>
    </location>
</feature>
<comment type="caution">
    <text evidence="7">The sequence shown here is derived from an EMBL/GenBank/DDBJ whole genome shotgun (WGS) entry which is preliminary data.</text>
</comment>
<evidence type="ECO:0000259" key="6">
    <source>
        <dbReference type="SMART" id="SM00563"/>
    </source>
</evidence>
<reference evidence="7 8" key="1">
    <citation type="submission" date="2019-03" db="EMBL/GenBank/DDBJ databases">
        <title>Genome sequence of Lentibacillus salicampi ATCC BAA-719.</title>
        <authorList>
            <person name="Maclea K.S."/>
            <person name="Simoes Junior M."/>
        </authorList>
    </citation>
    <scope>NUCLEOTIDE SEQUENCE [LARGE SCALE GENOMIC DNA]</scope>
    <source>
        <strain evidence="7 8">ATCC BAA-719</strain>
    </source>
</reference>
<evidence type="ECO:0000256" key="1">
    <source>
        <dbReference type="ARBA" id="ARBA00008655"/>
    </source>
</evidence>
<sequence>MSLYRIAKGAVSAVFFPLFRIRVIGKENVPENGPVIICSNHISNFDPPVVGITSPRDIYFMAKGELFEKPFLGKLLTGIHAFPVKRGMSDRNALRKGLKILEQGNTLGLFPEGTRSKTGRLGKPLAGAGFFALRSKAAIIPCAVIGPYKPGSKLTVVYGEAMNMEAYREKKASAKEAAEAIMEEIGNLIENYYSQHASLDK</sequence>
<proteinExistence type="inferred from homology"/>
<comment type="domain">
    <text evidence="4">The HXXXXD motif is essential for acyltransferase activity and may constitute the binding site for the phosphate moiety of the glycerol-3-phosphate.</text>
</comment>
<dbReference type="SUPFAM" id="SSF69593">
    <property type="entry name" value="Glycerol-3-phosphate (1)-acyltransferase"/>
    <property type="match status" value="1"/>
</dbReference>
<evidence type="ECO:0000256" key="4">
    <source>
        <dbReference type="RuleBase" id="RU361267"/>
    </source>
</evidence>
<evidence type="ECO:0000256" key="3">
    <source>
        <dbReference type="ARBA" id="ARBA00023315"/>
    </source>
</evidence>
<protein>
    <recommendedName>
        <fullName evidence="4">1-acyl-sn-glycerol-3-phosphate acyltransferase</fullName>
        <ecNumber evidence="4">2.3.1.51</ecNumber>
    </recommendedName>
</protein>
<dbReference type="Proteomes" id="UP000298484">
    <property type="component" value="Unassembled WGS sequence"/>
</dbReference>
<keyword evidence="4" id="KW-0443">Lipid metabolism</keyword>
<evidence type="ECO:0000256" key="2">
    <source>
        <dbReference type="ARBA" id="ARBA00022679"/>
    </source>
</evidence>
<dbReference type="AlphaFoldDB" id="A0A4Y9AFP7"/>
<organism evidence="7 8">
    <name type="scientific">Lentibacillus salicampi</name>
    <dbReference type="NCBI Taxonomy" id="175306"/>
    <lineage>
        <taxon>Bacteria</taxon>
        <taxon>Bacillati</taxon>
        <taxon>Bacillota</taxon>
        <taxon>Bacilli</taxon>
        <taxon>Bacillales</taxon>
        <taxon>Bacillaceae</taxon>
        <taxon>Lentibacillus</taxon>
    </lineage>
</organism>
<gene>
    <name evidence="7" type="ORF">E4U82_05415</name>
</gene>